<protein>
    <submittedName>
        <fullName evidence="10 11">Stimulated by retinoic acid gene 6 protein-like isoform X1</fullName>
    </submittedName>
</protein>
<evidence type="ECO:0000256" key="3">
    <source>
        <dbReference type="ARBA" id="ARBA00022475"/>
    </source>
</evidence>
<dbReference type="RefSeq" id="XP_055873513.1">
    <property type="nucleotide sequence ID" value="XM_056017538.1"/>
</dbReference>
<dbReference type="AlphaFoldDB" id="A0A9W2ZEW3"/>
<dbReference type="GO" id="GO:0005886">
    <property type="term" value="C:plasma membrane"/>
    <property type="evidence" value="ECO:0007669"/>
    <property type="project" value="UniProtKB-SubCell"/>
</dbReference>
<keyword evidence="3" id="KW-1003">Cell membrane</keyword>
<evidence type="ECO:0000256" key="5">
    <source>
        <dbReference type="ARBA" id="ARBA00022989"/>
    </source>
</evidence>
<feature type="transmembrane region" description="Helical" evidence="8">
    <location>
        <begin position="460"/>
        <end position="486"/>
    </location>
</feature>
<evidence type="ECO:0000313" key="12">
    <source>
        <dbReference type="RefSeq" id="XP_055873506.1"/>
    </source>
</evidence>
<feature type="transmembrane region" description="Helical" evidence="8">
    <location>
        <begin position="153"/>
        <end position="176"/>
    </location>
</feature>
<evidence type="ECO:0000256" key="1">
    <source>
        <dbReference type="ARBA" id="ARBA00004651"/>
    </source>
</evidence>
<feature type="transmembrane region" description="Helical" evidence="8">
    <location>
        <begin position="6"/>
        <end position="24"/>
    </location>
</feature>
<evidence type="ECO:0000313" key="13">
    <source>
        <dbReference type="RefSeq" id="XP_055873513.1"/>
    </source>
</evidence>
<dbReference type="OMA" id="KSIRMDL"/>
<keyword evidence="4 8" id="KW-0812">Transmembrane</keyword>
<keyword evidence="2" id="KW-0813">Transport</keyword>
<dbReference type="Proteomes" id="UP001165740">
    <property type="component" value="Chromosome 1"/>
</dbReference>
<name>A0A9W2ZEW3_BIOGL</name>
<accession>A0A9W2ZEW3</accession>
<gene>
    <name evidence="10 11 12 13" type="primary">LOC106070682</name>
</gene>
<evidence type="ECO:0000256" key="4">
    <source>
        <dbReference type="ARBA" id="ARBA00022692"/>
    </source>
</evidence>
<keyword evidence="6 8" id="KW-0472">Membrane</keyword>
<feature type="transmembrane region" description="Helical" evidence="8">
    <location>
        <begin position="362"/>
        <end position="391"/>
    </location>
</feature>
<feature type="transmembrane region" description="Helical" evidence="8">
    <location>
        <begin position="294"/>
        <end position="323"/>
    </location>
</feature>
<keyword evidence="7" id="KW-0675">Receptor</keyword>
<feature type="transmembrane region" description="Helical" evidence="8">
    <location>
        <begin position="114"/>
        <end position="133"/>
    </location>
</feature>
<comment type="subcellular location">
    <subcellularLocation>
        <location evidence="1">Cell membrane</location>
        <topology evidence="1">Multi-pass membrane protein</topology>
    </subcellularLocation>
</comment>
<dbReference type="PANTHER" id="PTHR21444:SF15">
    <property type="entry name" value="RECEPTOR FOR RETINOL UPTAKE STRA6"/>
    <property type="match status" value="1"/>
</dbReference>
<dbReference type="GO" id="GO:0034632">
    <property type="term" value="F:retinol transmembrane transporter activity"/>
    <property type="evidence" value="ECO:0007669"/>
    <property type="project" value="InterPro"/>
</dbReference>
<sequence>MERYAIHYIMLIPSICIIVFLSFLEKRKYRPNKCGGRPALIIPFPSLDSFENRLAYAVAFGTTLNTTVTTVISQYTLGFEIPRYLKALEVLLRAMISSLLFFPYFACISTRYRAVGAVINICYCLIWFGIDVAECHSNFVSSDNPMESYKVMFVLLYLPNFICQLTLVVFCFYILYRCYQTKSFINQHIPGAVKPHQVDHVRWVFRKSKDKLYQALLTESQTSFVDRMNKSRRLKLFTDFTFFKYPTKIVSLVFFQLNVIYLLVLAVIVLLIYITSKIDFSIDLVYQLFGQKNVVLTDIAGILKAGLSISLALTVFQTLYNIFMFTRNYRYHMLKLFQGDTKFLADWESSANSKLMSSFNCVGYVIVFSVSNFFLSFMVASFILILVFGYLYYDIKTTQIGEFFKNVFIAISFPLLGQIFTMMLSLLSRRYLLQRKVKETDKELPLNVDNRKLYEVLSYFYLYLSMTRGIFSCLGRFILSAAFGFFSLGRLDKSIYSRDLQKFDGAYGTYLAMLQVDNAHNNPSVRLFTHLLWIGVLVTRLRNSGGNDVEIANLIATLNHRSTASYSVRRNASGSDIFMVSDRIDCKSKQARTRWFLAQTLINNPKLRRERRKGDYLSHANFDEIQLHIMDANHHFDYNTLA</sequence>
<evidence type="ECO:0000313" key="11">
    <source>
        <dbReference type="RefSeq" id="XP_055873497.1"/>
    </source>
</evidence>
<evidence type="ECO:0000256" key="7">
    <source>
        <dbReference type="ARBA" id="ARBA00023170"/>
    </source>
</evidence>
<dbReference type="GO" id="GO:0071939">
    <property type="term" value="P:vitamin A import into cell"/>
    <property type="evidence" value="ECO:0007669"/>
    <property type="project" value="TreeGrafter"/>
</dbReference>
<keyword evidence="5 8" id="KW-1133">Transmembrane helix</keyword>
<dbReference type="RefSeq" id="XP_055873488.1">
    <property type="nucleotide sequence ID" value="XM_056017513.1"/>
</dbReference>
<evidence type="ECO:0000313" key="10">
    <source>
        <dbReference type="RefSeq" id="XP_055873488.1"/>
    </source>
</evidence>
<organism evidence="9 12">
    <name type="scientific">Biomphalaria glabrata</name>
    <name type="common">Bloodfluke planorb</name>
    <name type="synonym">Freshwater snail</name>
    <dbReference type="NCBI Taxonomy" id="6526"/>
    <lineage>
        <taxon>Eukaryota</taxon>
        <taxon>Metazoa</taxon>
        <taxon>Spiralia</taxon>
        <taxon>Lophotrochozoa</taxon>
        <taxon>Mollusca</taxon>
        <taxon>Gastropoda</taxon>
        <taxon>Heterobranchia</taxon>
        <taxon>Euthyneura</taxon>
        <taxon>Panpulmonata</taxon>
        <taxon>Hygrophila</taxon>
        <taxon>Lymnaeoidea</taxon>
        <taxon>Planorbidae</taxon>
        <taxon>Biomphalaria</taxon>
    </lineage>
</organism>
<dbReference type="RefSeq" id="XP_055873506.1">
    <property type="nucleotide sequence ID" value="XM_056017531.1"/>
</dbReference>
<feature type="transmembrane region" description="Helical" evidence="8">
    <location>
        <begin position="403"/>
        <end position="427"/>
    </location>
</feature>
<dbReference type="PANTHER" id="PTHR21444">
    <property type="entry name" value="COILED-COIL DOMAIN-CONTAINING PROTEIN 180"/>
    <property type="match status" value="1"/>
</dbReference>
<keyword evidence="9" id="KW-1185">Reference proteome</keyword>
<feature type="transmembrane region" description="Helical" evidence="8">
    <location>
        <begin position="54"/>
        <end position="78"/>
    </location>
</feature>
<dbReference type="GO" id="GO:0038023">
    <property type="term" value="F:signaling receptor activity"/>
    <property type="evidence" value="ECO:0007669"/>
    <property type="project" value="InterPro"/>
</dbReference>
<evidence type="ECO:0000256" key="6">
    <source>
        <dbReference type="ARBA" id="ARBA00023136"/>
    </source>
</evidence>
<feature type="transmembrane region" description="Helical" evidence="8">
    <location>
        <begin position="90"/>
        <end position="107"/>
    </location>
</feature>
<feature type="transmembrane region" description="Helical" evidence="8">
    <location>
        <begin position="249"/>
        <end position="274"/>
    </location>
</feature>
<dbReference type="InterPro" id="IPR026612">
    <property type="entry name" value="STRA6-like"/>
</dbReference>
<evidence type="ECO:0000256" key="2">
    <source>
        <dbReference type="ARBA" id="ARBA00022448"/>
    </source>
</evidence>
<dbReference type="RefSeq" id="XP_055873497.1">
    <property type="nucleotide sequence ID" value="XM_056017522.1"/>
</dbReference>
<reference evidence="10 11" key="1">
    <citation type="submission" date="2025-04" db="UniProtKB">
        <authorList>
            <consortium name="RefSeq"/>
        </authorList>
    </citation>
    <scope>IDENTIFICATION</scope>
</reference>
<evidence type="ECO:0000256" key="8">
    <source>
        <dbReference type="SAM" id="Phobius"/>
    </source>
</evidence>
<dbReference type="Pfam" id="PF14752">
    <property type="entry name" value="RBP_receptor"/>
    <property type="match status" value="1"/>
</dbReference>
<evidence type="ECO:0000313" key="9">
    <source>
        <dbReference type="Proteomes" id="UP001165740"/>
    </source>
</evidence>
<dbReference type="GeneID" id="106070682"/>
<proteinExistence type="predicted"/>